<reference evidence="1 2" key="1">
    <citation type="submission" date="2019-05" db="EMBL/GenBank/DDBJ databases">
        <title>Another draft genome of Portunus trituberculatus and its Hox gene families provides insights of decapod evolution.</title>
        <authorList>
            <person name="Jeong J.-H."/>
            <person name="Song I."/>
            <person name="Kim S."/>
            <person name="Choi T."/>
            <person name="Kim D."/>
            <person name="Ryu S."/>
            <person name="Kim W."/>
        </authorList>
    </citation>
    <scope>NUCLEOTIDE SEQUENCE [LARGE SCALE GENOMIC DNA]</scope>
    <source>
        <tissue evidence="1">Muscle</tissue>
    </source>
</reference>
<proteinExistence type="predicted"/>
<evidence type="ECO:0000313" key="2">
    <source>
        <dbReference type="Proteomes" id="UP000324222"/>
    </source>
</evidence>
<organism evidence="1 2">
    <name type="scientific">Portunus trituberculatus</name>
    <name type="common">Swimming crab</name>
    <name type="synonym">Neptunus trituberculatus</name>
    <dbReference type="NCBI Taxonomy" id="210409"/>
    <lineage>
        <taxon>Eukaryota</taxon>
        <taxon>Metazoa</taxon>
        <taxon>Ecdysozoa</taxon>
        <taxon>Arthropoda</taxon>
        <taxon>Crustacea</taxon>
        <taxon>Multicrustacea</taxon>
        <taxon>Malacostraca</taxon>
        <taxon>Eumalacostraca</taxon>
        <taxon>Eucarida</taxon>
        <taxon>Decapoda</taxon>
        <taxon>Pleocyemata</taxon>
        <taxon>Brachyura</taxon>
        <taxon>Eubrachyura</taxon>
        <taxon>Portunoidea</taxon>
        <taxon>Portunidae</taxon>
        <taxon>Portuninae</taxon>
        <taxon>Portunus</taxon>
    </lineage>
</organism>
<dbReference type="EMBL" id="VSRR010153566">
    <property type="protein sequence ID" value="MPD06897.1"/>
    <property type="molecule type" value="Genomic_DNA"/>
</dbReference>
<keyword evidence="2" id="KW-1185">Reference proteome</keyword>
<evidence type="ECO:0000313" key="1">
    <source>
        <dbReference type="EMBL" id="MPD06897.1"/>
    </source>
</evidence>
<dbReference type="AlphaFoldDB" id="A0A5B7KJ85"/>
<accession>A0A5B7KJ85</accession>
<comment type="caution">
    <text evidence="1">The sequence shown here is derived from an EMBL/GenBank/DDBJ whole genome shotgun (WGS) entry which is preliminary data.</text>
</comment>
<dbReference type="Proteomes" id="UP000324222">
    <property type="component" value="Unassembled WGS sequence"/>
</dbReference>
<sequence length="78" mass="8468">MQGSSGFNSDRKRVWTCLKGSHVVPRPAGAFSISFPSRSSLACRKSSHIRRGDPLHPEGRRCYTPEVGAGGVDVVELQ</sequence>
<name>A0A5B7KJ85_PORTR</name>
<gene>
    <name evidence="1" type="ORF">E2C01_102729</name>
</gene>
<protein>
    <submittedName>
        <fullName evidence="1">Uncharacterized protein</fullName>
    </submittedName>
</protein>